<gene>
    <name evidence="7" type="ORF">Pla123a_28130</name>
</gene>
<feature type="region of interest" description="Disordered" evidence="5">
    <location>
        <begin position="268"/>
        <end position="316"/>
    </location>
</feature>
<dbReference type="OrthoDB" id="278998at2"/>
<name>A0A5C5YMJ6_9BACT</name>
<evidence type="ECO:0000313" key="7">
    <source>
        <dbReference type="EMBL" id="TWT76027.1"/>
    </source>
</evidence>
<evidence type="ECO:0000256" key="2">
    <source>
        <dbReference type="ARBA" id="ARBA00022741"/>
    </source>
</evidence>
<evidence type="ECO:0000256" key="4">
    <source>
        <dbReference type="ARBA" id="ARBA00022840"/>
    </source>
</evidence>
<keyword evidence="8" id="KW-1185">Reference proteome</keyword>
<comment type="caution">
    <text evidence="7">The sequence shown here is derived from an EMBL/GenBank/DDBJ whole genome shotgun (WGS) entry which is preliminary data.</text>
</comment>
<proteinExistence type="predicted"/>
<keyword evidence="3" id="KW-0418">Kinase</keyword>
<dbReference type="GO" id="GO:0005524">
    <property type="term" value="F:ATP binding"/>
    <property type="evidence" value="ECO:0007669"/>
    <property type="project" value="UniProtKB-KW"/>
</dbReference>
<keyword evidence="2" id="KW-0547">Nucleotide-binding</keyword>
<dbReference type="Proteomes" id="UP000318478">
    <property type="component" value="Unassembled WGS sequence"/>
</dbReference>
<dbReference type="InterPro" id="IPR000719">
    <property type="entry name" value="Prot_kinase_dom"/>
</dbReference>
<keyword evidence="1 7" id="KW-0808">Transferase</keyword>
<evidence type="ECO:0000256" key="3">
    <source>
        <dbReference type="ARBA" id="ARBA00022777"/>
    </source>
</evidence>
<dbReference type="PANTHER" id="PTHR43289">
    <property type="entry name" value="MITOGEN-ACTIVATED PROTEIN KINASE KINASE KINASE 20-RELATED"/>
    <property type="match status" value="1"/>
</dbReference>
<evidence type="ECO:0000256" key="5">
    <source>
        <dbReference type="SAM" id="MobiDB-lite"/>
    </source>
</evidence>
<dbReference type="InterPro" id="IPR011009">
    <property type="entry name" value="Kinase-like_dom_sf"/>
</dbReference>
<evidence type="ECO:0000259" key="6">
    <source>
        <dbReference type="PROSITE" id="PS50011"/>
    </source>
</evidence>
<sequence>MSSEQADKPQLTGYELLDHLGSGGYGEVWSARVPGGLIKAVKVIHGRHDESRAANELKSLERIREVRHPFVVSLERVEFVDNRLVVVSELAEGSLRDRHRDCVQMGLCGIPREELLRYLRDAADALDYLSSKHGLQHLDIKPENILLLAGHAKVADFGLVKAIDDRTQSIVGGMTPAYAPPEVFKGAPGRTSDQYSLAVLYQQLLTGTLPFNGENAAELTMQHLHDEPSLDVLSADDRYVVSRALSKTPAHRYSTCTEFVQALSAPQRTFTPQSEGPVQLGRSAPAAQAGDSDQASRHRDVQATVPCADQGGPISTDLRMQLPDAELPPITELDEPEWDSHDQAAVPTFYLGIGGAAACVLRELRQQQSERYELSGPIPAGPMLLMDTDPRTISAVSRNADGGAGLKREETVCLNLRRPQEYREKSDKILGWLGRRWLYNIPKSLQTEGIRPLGRLALVDNSRRTLQRIRGALAECVSAENIDASEELTGRKFRRDAVRVFIVSSIAGATGGGMALDVAYAVRGFLEKLGLADTQLVGINLFSTGREAERAGLARVNAYSWLTEHQHFCHPANAYLGDDAAGFPPHEQGVRPFDHSYLAHLGERLDDGAFLQGCKSVADYLFATSSTPAAPCLEACRQASGEDRSPLELRTFAVKRHEAAPADARRDAEQLLINLLLSAWLGESKPDRSAKDASGTNRVVMGAGELVGRLKLDAAHIATQSRAIVEEQAASLAVDTGESTSMLERLEAINAFFVPSPDLNTPLLGESATNQIGEVSIVDLVRPFAEELQASIAEWVLSQLDKPGDRLNGGRQAADWLHDHCESLTSQFQRYGSATQQKLQQVAQQASAPDADPRSVEDRYTHLKTDLAALEGAALITAGLKTELREIMGRLSELRVAAGSVAKDLSTEDRGDPRETHRILADANTSPARLAVELDGQLQQEWQGGSVSFAQLLESDEGRREIVSAVKRHSQQCVREALMTRGGGEAVEFNADVSVSPLAECCTGFRRILLSPPGASEPTESRDAAIVIENTTNDSYAVSEYEGLSATHAAVALVGGRRDYAEFAKRVATRRDVAWNDLLAQTQIRSESTDSCGTLQVNIECGSVSGTAPASPMPEAVQ</sequence>
<dbReference type="EC" id="2.7.11.1" evidence="7"/>
<dbReference type="PANTHER" id="PTHR43289:SF34">
    <property type="entry name" value="SERINE_THREONINE-PROTEIN KINASE YBDM-RELATED"/>
    <property type="match status" value="1"/>
</dbReference>
<dbReference type="Pfam" id="PF00069">
    <property type="entry name" value="Pkinase"/>
    <property type="match status" value="1"/>
</dbReference>
<reference evidence="7 8" key="1">
    <citation type="submission" date="2019-02" db="EMBL/GenBank/DDBJ databases">
        <title>Deep-cultivation of Planctomycetes and their phenomic and genomic characterization uncovers novel biology.</title>
        <authorList>
            <person name="Wiegand S."/>
            <person name="Jogler M."/>
            <person name="Boedeker C."/>
            <person name="Pinto D."/>
            <person name="Vollmers J."/>
            <person name="Rivas-Marin E."/>
            <person name="Kohn T."/>
            <person name="Peeters S.H."/>
            <person name="Heuer A."/>
            <person name="Rast P."/>
            <person name="Oberbeckmann S."/>
            <person name="Bunk B."/>
            <person name="Jeske O."/>
            <person name="Meyerdierks A."/>
            <person name="Storesund J.E."/>
            <person name="Kallscheuer N."/>
            <person name="Luecker S."/>
            <person name="Lage O.M."/>
            <person name="Pohl T."/>
            <person name="Merkel B.J."/>
            <person name="Hornburger P."/>
            <person name="Mueller R.-W."/>
            <person name="Bruemmer F."/>
            <person name="Labrenz M."/>
            <person name="Spormann A.M."/>
            <person name="Op Den Camp H."/>
            <person name="Overmann J."/>
            <person name="Amann R."/>
            <person name="Jetten M.S.M."/>
            <person name="Mascher T."/>
            <person name="Medema M.H."/>
            <person name="Devos D.P."/>
            <person name="Kaster A.-K."/>
            <person name="Ovreas L."/>
            <person name="Rohde M."/>
            <person name="Galperin M.Y."/>
            <person name="Jogler C."/>
        </authorList>
    </citation>
    <scope>NUCLEOTIDE SEQUENCE [LARGE SCALE GENOMIC DNA]</scope>
    <source>
        <strain evidence="7 8">Pla123a</strain>
    </source>
</reference>
<protein>
    <submittedName>
        <fullName evidence="7">Tubulin-like protein</fullName>
        <ecNumber evidence="7">2.7.11.1</ecNumber>
    </submittedName>
</protein>
<organism evidence="7 8">
    <name type="scientific">Posidoniimonas polymericola</name>
    <dbReference type="NCBI Taxonomy" id="2528002"/>
    <lineage>
        <taxon>Bacteria</taxon>
        <taxon>Pseudomonadati</taxon>
        <taxon>Planctomycetota</taxon>
        <taxon>Planctomycetia</taxon>
        <taxon>Pirellulales</taxon>
        <taxon>Lacipirellulaceae</taxon>
        <taxon>Posidoniimonas</taxon>
    </lineage>
</organism>
<evidence type="ECO:0000313" key="8">
    <source>
        <dbReference type="Proteomes" id="UP000318478"/>
    </source>
</evidence>
<dbReference type="GO" id="GO:0004674">
    <property type="term" value="F:protein serine/threonine kinase activity"/>
    <property type="evidence" value="ECO:0007669"/>
    <property type="project" value="UniProtKB-EC"/>
</dbReference>
<dbReference type="Pfam" id="PF13809">
    <property type="entry name" value="Tubulin_2"/>
    <property type="match status" value="1"/>
</dbReference>
<dbReference type="InterPro" id="IPR008271">
    <property type="entry name" value="Ser/Thr_kinase_AS"/>
</dbReference>
<dbReference type="SMART" id="SM00220">
    <property type="entry name" value="S_TKc"/>
    <property type="match status" value="1"/>
</dbReference>
<dbReference type="Gene3D" id="1.10.510.10">
    <property type="entry name" value="Transferase(Phosphotransferase) domain 1"/>
    <property type="match status" value="1"/>
</dbReference>
<dbReference type="CDD" id="cd14014">
    <property type="entry name" value="STKc_PknB_like"/>
    <property type="match status" value="1"/>
</dbReference>
<dbReference type="EMBL" id="SJPO01000006">
    <property type="protein sequence ID" value="TWT76027.1"/>
    <property type="molecule type" value="Genomic_DNA"/>
</dbReference>
<dbReference type="AlphaFoldDB" id="A0A5C5YMJ6"/>
<dbReference type="RefSeq" id="WP_146587929.1">
    <property type="nucleotide sequence ID" value="NZ_SJPO01000006.1"/>
</dbReference>
<dbReference type="PROSITE" id="PS50011">
    <property type="entry name" value="PROTEIN_KINASE_DOM"/>
    <property type="match status" value="1"/>
</dbReference>
<dbReference type="PROSITE" id="PS00108">
    <property type="entry name" value="PROTEIN_KINASE_ST"/>
    <property type="match status" value="1"/>
</dbReference>
<keyword evidence="4" id="KW-0067">ATP-binding</keyword>
<dbReference type="InterPro" id="IPR025904">
    <property type="entry name" value="Tubulin-like"/>
</dbReference>
<dbReference type="SUPFAM" id="SSF56112">
    <property type="entry name" value="Protein kinase-like (PK-like)"/>
    <property type="match status" value="1"/>
</dbReference>
<feature type="domain" description="Protein kinase" evidence="6">
    <location>
        <begin position="14"/>
        <end position="270"/>
    </location>
</feature>
<accession>A0A5C5YMJ6</accession>
<evidence type="ECO:0000256" key="1">
    <source>
        <dbReference type="ARBA" id="ARBA00022679"/>
    </source>
</evidence>